<dbReference type="EMBL" id="KK118621">
    <property type="protein sequence ID" value="KFM73458.1"/>
    <property type="molecule type" value="Genomic_DNA"/>
</dbReference>
<dbReference type="SUPFAM" id="SSF48366">
    <property type="entry name" value="Ras GEF"/>
    <property type="match status" value="1"/>
</dbReference>
<feature type="domain" description="N-terminal Ras-GEF" evidence="4">
    <location>
        <begin position="54"/>
        <end position="184"/>
    </location>
</feature>
<feature type="non-terminal residue" evidence="5">
    <location>
        <position position="281"/>
    </location>
</feature>
<evidence type="ECO:0000256" key="2">
    <source>
        <dbReference type="PROSITE-ProRule" id="PRU00168"/>
    </source>
</evidence>
<evidence type="ECO:0000313" key="6">
    <source>
        <dbReference type="Proteomes" id="UP000054359"/>
    </source>
</evidence>
<gene>
    <name evidence="5" type="ORF">X975_04405</name>
</gene>
<dbReference type="InterPro" id="IPR023578">
    <property type="entry name" value="Ras_GEF_dom_sf"/>
</dbReference>
<sequence length="281" mass="31968">MNPILDGLQPSLKLWGEEEIDGAIYTVYLKKVRYHHATDDYSDQVSHLEWETIRVKMIKAGTLEKLVESLTTDSGELESTYMNIFLSTYRSFASPNQVLSILLNRYEQMHGENLGLIAEAKEQHKRTLEKVLLVWLDMYSEDFFEPPQFLSLLKVKEFAGKYVPGSVLDLRAKHRLLKCKKASEEGCSSTYSVGNPCEFKDISYTIRSCSILDISEKDFALQLTYADNELFKKLIPHQCLGSVWSRRDKACGWSVTPSTVTATVTQFNAVSLRVISTILSD</sequence>
<dbReference type="STRING" id="407821.A0A087U7W9"/>
<dbReference type="PROSITE" id="PS50212">
    <property type="entry name" value="RASGEF_NTER"/>
    <property type="match status" value="1"/>
</dbReference>
<feature type="domain" description="Ras-GEF" evidence="3">
    <location>
        <begin position="215"/>
        <end position="281"/>
    </location>
</feature>
<dbReference type="PANTHER" id="PTHR23113">
    <property type="entry name" value="GUANINE NUCLEOTIDE EXCHANGE FACTOR"/>
    <property type="match status" value="1"/>
</dbReference>
<evidence type="ECO:0000256" key="1">
    <source>
        <dbReference type="ARBA" id="ARBA00022658"/>
    </source>
</evidence>
<evidence type="ECO:0008006" key="7">
    <source>
        <dbReference type="Google" id="ProtNLM"/>
    </source>
</evidence>
<evidence type="ECO:0000259" key="4">
    <source>
        <dbReference type="PROSITE" id="PS50212"/>
    </source>
</evidence>
<dbReference type="PROSITE" id="PS50009">
    <property type="entry name" value="RASGEF_CAT"/>
    <property type="match status" value="1"/>
</dbReference>
<keyword evidence="1 2" id="KW-0344">Guanine-nucleotide releasing factor</keyword>
<dbReference type="AlphaFoldDB" id="A0A087U7W9"/>
<keyword evidence="6" id="KW-1185">Reference proteome</keyword>
<dbReference type="OrthoDB" id="26687at2759"/>
<proteinExistence type="predicted"/>
<dbReference type="SMART" id="SM00229">
    <property type="entry name" value="RasGEFN"/>
    <property type="match status" value="1"/>
</dbReference>
<accession>A0A087U7W9</accession>
<dbReference type="Pfam" id="PF00618">
    <property type="entry name" value="RasGEF_N"/>
    <property type="match status" value="1"/>
</dbReference>
<dbReference type="InterPro" id="IPR000651">
    <property type="entry name" value="Ras-like_Gua-exchang_fac_N"/>
</dbReference>
<name>A0A087U7W9_STEMI</name>
<dbReference type="InterPro" id="IPR001895">
    <property type="entry name" value="RASGEF_cat_dom"/>
</dbReference>
<dbReference type="Gene3D" id="1.10.840.10">
    <property type="entry name" value="Ras guanine-nucleotide exchange factors catalytic domain"/>
    <property type="match status" value="1"/>
</dbReference>
<organism evidence="5 6">
    <name type="scientific">Stegodyphus mimosarum</name>
    <name type="common">African social velvet spider</name>
    <dbReference type="NCBI Taxonomy" id="407821"/>
    <lineage>
        <taxon>Eukaryota</taxon>
        <taxon>Metazoa</taxon>
        <taxon>Ecdysozoa</taxon>
        <taxon>Arthropoda</taxon>
        <taxon>Chelicerata</taxon>
        <taxon>Arachnida</taxon>
        <taxon>Araneae</taxon>
        <taxon>Araneomorphae</taxon>
        <taxon>Entelegynae</taxon>
        <taxon>Eresoidea</taxon>
        <taxon>Eresidae</taxon>
        <taxon>Stegodyphus</taxon>
    </lineage>
</organism>
<dbReference type="OMA" id="NCAVAKS"/>
<dbReference type="InterPro" id="IPR036964">
    <property type="entry name" value="RASGEF_cat_dom_sf"/>
</dbReference>
<protein>
    <recommendedName>
        <fullName evidence="7">Ral guanine nucleotide dissociation stimulator-like 1</fullName>
    </recommendedName>
</protein>
<reference evidence="5 6" key="1">
    <citation type="submission" date="2013-11" db="EMBL/GenBank/DDBJ databases">
        <title>Genome sequencing of Stegodyphus mimosarum.</title>
        <authorList>
            <person name="Bechsgaard J."/>
        </authorList>
    </citation>
    <scope>NUCLEOTIDE SEQUENCE [LARGE SCALE GENOMIC DNA]</scope>
</reference>
<evidence type="ECO:0000259" key="3">
    <source>
        <dbReference type="PROSITE" id="PS50009"/>
    </source>
</evidence>
<evidence type="ECO:0000313" key="5">
    <source>
        <dbReference type="EMBL" id="KFM73458.1"/>
    </source>
</evidence>
<dbReference type="GO" id="GO:0005085">
    <property type="term" value="F:guanyl-nucleotide exchange factor activity"/>
    <property type="evidence" value="ECO:0007669"/>
    <property type="project" value="UniProtKB-KW"/>
</dbReference>
<dbReference type="CDD" id="cd06224">
    <property type="entry name" value="REM"/>
    <property type="match status" value="1"/>
</dbReference>
<dbReference type="PANTHER" id="PTHR23113:SF312">
    <property type="entry name" value="RAL GUANINE NUCLEOTIDE DISSOCIATION STIMULATOR-LIKE, ISOFORM E"/>
    <property type="match status" value="1"/>
</dbReference>
<dbReference type="Proteomes" id="UP000054359">
    <property type="component" value="Unassembled WGS sequence"/>
</dbReference>
<dbReference type="GO" id="GO:0007265">
    <property type="term" value="P:Ras protein signal transduction"/>
    <property type="evidence" value="ECO:0007669"/>
    <property type="project" value="TreeGrafter"/>
</dbReference>
<dbReference type="InterPro" id="IPR008937">
    <property type="entry name" value="Ras-like_GEF"/>
</dbReference>
<dbReference type="GO" id="GO:0005886">
    <property type="term" value="C:plasma membrane"/>
    <property type="evidence" value="ECO:0007669"/>
    <property type="project" value="TreeGrafter"/>
</dbReference>
<dbReference type="Gene3D" id="1.20.870.10">
    <property type="entry name" value="Son of sevenless (SoS) protein Chain: S domain 1"/>
    <property type="match status" value="1"/>
</dbReference>
<dbReference type="Pfam" id="PF00617">
    <property type="entry name" value="RasGEF"/>
    <property type="match status" value="1"/>
</dbReference>